<dbReference type="OrthoDB" id="4418812at2759"/>
<evidence type="ECO:0000256" key="7">
    <source>
        <dbReference type="ARBA" id="ARBA00022842"/>
    </source>
</evidence>
<dbReference type="GO" id="GO:0000287">
    <property type="term" value="F:magnesium ion binding"/>
    <property type="evidence" value="ECO:0007669"/>
    <property type="project" value="TreeGrafter"/>
</dbReference>
<sequence length="572" mass="60625">MAAHGAAPPPGLGEVRDAERRLRGRIHRTPLLTCAGLDRVAGRRLLFKCELLQKTGSFKIRGALNAVRSLVEESERTGRELPRAVVTHSSGNHGQALACAAQAEGIPAYIVVPRTAPQCKQDAIRAYGATVVPCDPTDKSRAETASTVVQETGGVLVHPNQEPAVIAGQGTIALEVLEQVREMQSPCQKPSPFLSAQAPHINAVVVPVGGGGMVAGIAVAIKALRPDVKVFAAEPSNVDDCYQSKVRGELTPNLHPRDTIADAVKTSIGPNTWPIIRDLVDDVLTVSEEEIKIRGALNAVRSLVEESERTGRELPRAVVTHSSGNHGQALACAAQAEGIPAYIVVPRTAPQCKQDAIRAYGATVVPCDPTDKSRAETASTVVQETGGVLVHPNQEPAVIAGQGTIALEVLEQAPHINAVVVPVGGGGMVAGIAVAIKALRPDVKVFAAEPSNVDDCYQSKVRGELTPNLHPRDTIADAVKTSIGPNTWPIIRDLVDDVLTVSEEEIKRATWLVWERMKLLIEPTAGVGLAAVLSEQFQAVPWDVQNVCIVLCGGNVDLRSLTWLTDLSGKAE</sequence>
<dbReference type="GO" id="GO:0030170">
    <property type="term" value="F:pyridoxal phosphate binding"/>
    <property type="evidence" value="ECO:0007669"/>
    <property type="project" value="InterPro"/>
</dbReference>
<evidence type="ECO:0000256" key="11">
    <source>
        <dbReference type="ARBA" id="ARBA00049406"/>
    </source>
</evidence>
<dbReference type="PROSITE" id="PS00165">
    <property type="entry name" value="DEHYDRATASE_SER_THR"/>
    <property type="match status" value="1"/>
</dbReference>
<evidence type="ECO:0000256" key="19">
    <source>
        <dbReference type="ARBA" id="ARBA00081060"/>
    </source>
</evidence>
<evidence type="ECO:0000259" key="21">
    <source>
        <dbReference type="Pfam" id="PF00291"/>
    </source>
</evidence>
<evidence type="ECO:0000256" key="9">
    <source>
        <dbReference type="ARBA" id="ARBA00023239"/>
    </source>
</evidence>
<comment type="cofactor">
    <cofactor evidence="2">
        <name>pyridoxal 5'-phosphate</name>
        <dbReference type="ChEBI" id="CHEBI:597326"/>
    </cofactor>
</comment>
<comment type="catalytic activity">
    <reaction evidence="13">
        <text>L-serine = D-serine</text>
        <dbReference type="Rhea" id="RHEA:10980"/>
        <dbReference type="ChEBI" id="CHEBI:33384"/>
        <dbReference type="ChEBI" id="CHEBI:35247"/>
        <dbReference type="EC" id="5.1.1.18"/>
    </reaction>
</comment>
<dbReference type="GO" id="GO:0003941">
    <property type="term" value="F:L-serine ammonia-lyase activity"/>
    <property type="evidence" value="ECO:0007669"/>
    <property type="project" value="UniProtKB-EC"/>
</dbReference>
<dbReference type="EMBL" id="SWJQ01000049">
    <property type="protein sequence ID" value="TRZ24284.1"/>
    <property type="molecule type" value="Genomic_DNA"/>
</dbReference>
<dbReference type="EC" id="5.1.1.18" evidence="16"/>
<comment type="similarity">
    <text evidence="5">Belongs to the serine/threonine dehydratase family.</text>
</comment>
<evidence type="ECO:0000256" key="2">
    <source>
        <dbReference type="ARBA" id="ARBA00001933"/>
    </source>
</evidence>
<evidence type="ECO:0000256" key="15">
    <source>
        <dbReference type="ARBA" id="ARBA00066349"/>
    </source>
</evidence>
<name>A0A8K1GS23_9PASS</name>
<evidence type="ECO:0000256" key="10">
    <source>
        <dbReference type="ARBA" id="ARBA00031418"/>
    </source>
</evidence>
<dbReference type="GO" id="GO:0008721">
    <property type="term" value="F:D-serine ammonia-lyase activity"/>
    <property type="evidence" value="ECO:0007669"/>
    <property type="project" value="UniProtKB-EC"/>
</dbReference>
<evidence type="ECO:0000256" key="18">
    <source>
        <dbReference type="ARBA" id="ARBA00076108"/>
    </source>
</evidence>
<dbReference type="Proteomes" id="UP000796761">
    <property type="component" value="Unassembled WGS sequence"/>
</dbReference>
<protein>
    <recommendedName>
        <fullName evidence="17">Serine racemase</fullName>
        <ecNumber evidence="6">4.3.1.17</ecNumber>
        <ecNumber evidence="15">4.3.1.18</ecNumber>
        <ecNumber evidence="16">5.1.1.18</ecNumber>
    </recommendedName>
    <alternativeName>
        <fullName evidence="18">D-serine ammonia-lyase</fullName>
    </alternativeName>
    <alternativeName>
        <fullName evidence="20">D-serine dehydratase</fullName>
    </alternativeName>
    <alternativeName>
        <fullName evidence="19">L-serine ammonia-lyase</fullName>
    </alternativeName>
    <alternativeName>
        <fullName evidence="10">L-serine dehydratase</fullName>
    </alternativeName>
</protein>
<keyword evidence="9" id="KW-0456">Lyase</keyword>
<keyword evidence="8" id="KW-0663">Pyridoxal phosphate</keyword>
<evidence type="ECO:0000256" key="17">
    <source>
        <dbReference type="ARBA" id="ARBA00070760"/>
    </source>
</evidence>
<evidence type="ECO:0000256" key="13">
    <source>
        <dbReference type="ARBA" id="ARBA00051769"/>
    </source>
</evidence>
<comment type="cofactor">
    <cofactor evidence="3">
        <name>Mn(2+)</name>
        <dbReference type="ChEBI" id="CHEBI:29035"/>
    </cofactor>
</comment>
<evidence type="ECO:0000256" key="6">
    <source>
        <dbReference type="ARBA" id="ARBA00012093"/>
    </source>
</evidence>
<dbReference type="Gene3D" id="3.40.50.1100">
    <property type="match status" value="4"/>
</dbReference>
<dbReference type="CDD" id="cd01562">
    <property type="entry name" value="Thr-dehyd"/>
    <property type="match status" value="2"/>
</dbReference>
<dbReference type="InterPro" id="IPR001926">
    <property type="entry name" value="TrpB-like_PALP"/>
</dbReference>
<accession>A0A8K1GS23</accession>
<dbReference type="FunFam" id="3.40.50.1100:FF:000095">
    <property type="entry name" value="serine racemase isoform X2"/>
    <property type="match status" value="1"/>
</dbReference>
<dbReference type="AlphaFoldDB" id="A0A8K1GS23"/>
<comment type="catalytic activity">
    <reaction evidence="11">
        <text>L-serine = pyruvate + NH4(+)</text>
        <dbReference type="Rhea" id="RHEA:19169"/>
        <dbReference type="ChEBI" id="CHEBI:15361"/>
        <dbReference type="ChEBI" id="CHEBI:28938"/>
        <dbReference type="ChEBI" id="CHEBI:33384"/>
        <dbReference type="EC" id="4.3.1.17"/>
    </reaction>
</comment>
<evidence type="ECO:0000256" key="20">
    <source>
        <dbReference type="ARBA" id="ARBA00081761"/>
    </source>
</evidence>
<dbReference type="GO" id="GO:0006563">
    <property type="term" value="P:L-serine metabolic process"/>
    <property type="evidence" value="ECO:0007669"/>
    <property type="project" value="UniProtKB-ARBA"/>
</dbReference>
<dbReference type="GO" id="GO:0018114">
    <property type="term" value="F:threonine racemase activity"/>
    <property type="evidence" value="ECO:0007669"/>
    <property type="project" value="TreeGrafter"/>
</dbReference>
<evidence type="ECO:0000313" key="23">
    <source>
        <dbReference type="Proteomes" id="UP000796761"/>
    </source>
</evidence>
<reference evidence="22" key="1">
    <citation type="submission" date="2019-04" db="EMBL/GenBank/DDBJ databases">
        <title>Genome assembly of Zosterops borbonicus 15179.</title>
        <authorList>
            <person name="Leroy T."/>
            <person name="Anselmetti Y."/>
            <person name="Tilak M.-K."/>
            <person name="Nabholz B."/>
        </authorList>
    </citation>
    <scope>NUCLEOTIDE SEQUENCE</scope>
    <source>
        <strain evidence="22">HGM_15179</strain>
        <tissue evidence="22">Muscle</tissue>
    </source>
</reference>
<evidence type="ECO:0000313" key="22">
    <source>
        <dbReference type="EMBL" id="TRZ24284.1"/>
    </source>
</evidence>
<comment type="cofactor">
    <cofactor evidence="4">
        <name>Mg(2+)</name>
        <dbReference type="ChEBI" id="CHEBI:18420"/>
    </cofactor>
</comment>
<dbReference type="EC" id="4.3.1.17" evidence="6"/>
<feature type="domain" description="Tryptophan synthase beta chain-like PALP" evidence="21">
    <location>
        <begin position="25"/>
        <end position="291"/>
    </location>
</feature>
<comment type="cofactor">
    <cofactor evidence="1">
        <name>Ca(2+)</name>
        <dbReference type="ChEBI" id="CHEBI:29108"/>
    </cofactor>
</comment>
<dbReference type="Pfam" id="PF00291">
    <property type="entry name" value="PALP"/>
    <property type="match status" value="1"/>
</dbReference>
<dbReference type="InterPro" id="IPR000634">
    <property type="entry name" value="Ser/Thr_deHydtase_PyrdxlP-BS"/>
</dbReference>
<evidence type="ECO:0000256" key="16">
    <source>
        <dbReference type="ARBA" id="ARBA00066592"/>
    </source>
</evidence>
<proteinExistence type="inferred from homology"/>
<dbReference type="PANTHER" id="PTHR43050:SF1">
    <property type="entry name" value="SERINE RACEMASE"/>
    <property type="match status" value="1"/>
</dbReference>
<evidence type="ECO:0000256" key="3">
    <source>
        <dbReference type="ARBA" id="ARBA00001936"/>
    </source>
</evidence>
<comment type="catalytic activity">
    <reaction evidence="12">
        <text>D-serine = pyruvate + NH4(+)</text>
        <dbReference type="Rhea" id="RHEA:13977"/>
        <dbReference type="ChEBI" id="CHEBI:15361"/>
        <dbReference type="ChEBI" id="CHEBI:28938"/>
        <dbReference type="ChEBI" id="CHEBI:35247"/>
        <dbReference type="EC" id="4.3.1.18"/>
    </reaction>
</comment>
<organism evidence="22 23">
    <name type="scientific">Zosterops borbonicus</name>
    <dbReference type="NCBI Taxonomy" id="364589"/>
    <lineage>
        <taxon>Eukaryota</taxon>
        <taxon>Metazoa</taxon>
        <taxon>Chordata</taxon>
        <taxon>Craniata</taxon>
        <taxon>Vertebrata</taxon>
        <taxon>Euteleostomi</taxon>
        <taxon>Archelosauria</taxon>
        <taxon>Archosauria</taxon>
        <taxon>Dinosauria</taxon>
        <taxon>Saurischia</taxon>
        <taxon>Theropoda</taxon>
        <taxon>Coelurosauria</taxon>
        <taxon>Aves</taxon>
        <taxon>Neognathae</taxon>
        <taxon>Neoaves</taxon>
        <taxon>Telluraves</taxon>
        <taxon>Australaves</taxon>
        <taxon>Passeriformes</taxon>
        <taxon>Sylvioidea</taxon>
        <taxon>Zosteropidae</taxon>
        <taxon>Zosterops</taxon>
    </lineage>
</organism>
<keyword evidence="23" id="KW-1185">Reference proteome</keyword>
<evidence type="ECO:0000256" key="5">
    <source>
        <dbReference type="ARBA" id="ARBA00010869"/>
    </source>
</evidence>
<dbReference type="EC" id="4.3.1.18" evidence="15"/>
<evidence type="ECO:0000256" key="14">
    <source>
        <dbReference type="ARBA" id="ARBA00056426"/>
    </source>
</evidence>
<dbReference type="FunFam" id="3.40.50.1100:FF:000041">
    <property type="entry name" value="Threonine ammonia-lyase, variant"/>
    <property type="match status" value="1"/>
</dbReference>
<dbReference type="GO" id="GO:0030378">
    <property type="term" value="F:serine racemase activity"/>
    <property type="evidence" value="ECO:0007669"/>
    <property type="project" value="UniProtKB-EC"/>
</dbReference>
<evidence type="ECO:0000256" key="1">
    <source>
        <dbReference type="ARBA" id="ARBA00001913"/>
    </source>
</evidence>
<evidence type="ECO:0000256" key="8">
    <source>
        <dbReference type="ARBA" id="ARBA00022898"/>
    </source>
</evidence>
<dbReference type="PANTHER" id="PTHR43050">
    <property type="entry name" value="SERINE / THREONINE RACEMASE FAMILY MEMBER"/>
    <property type="match status" value="1"/>
</dbReference>
<evidence type="ECO:0000256" key="12">
    <source>
        <dbReference type="ARBA" id="ARBA00050422"/>
    </source>
</evidence>
<evidence type="ECO:0000256" key="4">
    <source>
        <dbReference type="ARBA" id="ARBA00001946"/>
    </source>
</evidence>
<dbReference type="InterPro" id="IPR036052">
    <property type="entry name" value="TrpB-like_PALP_sf"/>
</dbReference>
<gene>
    <name evidence="22" type="ORF">HGM15179_002732</name>
</gene>
<comment type="caution">
    <text evidence="22">The sequence shown here is derived from an EMBL/GenBank/DDBJ whole genome shotgun (WGS) entry which is preliminary data.</text>
</comment>
<dbReference type="GO" id="GO:0005524">
    <property type="term" value="F:ATP binding"/>
    <property type="evidence" value="ECO:0007669"/>
    <property type="project" value="TreeGrafter"/>
</dbReference>
<dbReference type="GO" id="GO:0070179">
    <property type="term" value="P:D-serine biosynthetic process"/>
    <property type="evidence" value="ECO:0007669"/>
    <property type="project" value="TreeGrafter"/>
</dbReference>
<keyword evidence="7" id="KW-0460">Magnesium</keyword>
<dbReference type="SUPFAM" id="SSF53686">
    <property type="entry name" value="Tryptophan synthase beta subunit-like PLP-dependent enzymes"/>
    <property type="match status" value="2"/>
</dbReference>
<comment type="function">
    <text evidence="14">Catalyzes the synthesis of D-serine from L-serine. D-serine is a key coagonist with glutamate at NMDA receptors. Has dehydratase activity towards both L-serine and D-serine.</text>
</comment>